<dbReference type="Proteomes" id="UP001151532">
    <property type="component" value="Chromosome 14"/>
</dbReference>
<evidence type="ECO:0000256" key="1">
    <source>
        <dbReference type="SAM" id="MobiDB-lite"/>
    </source>
</evidence>
<dbReference type="OrthoDB" id="826930at2759"/>
<organism evidence="2 3">
    <name type="scientific">Salix purpurea</name>
    <name type="common">Purple osier willow</name>
    <dbReference type="NCBI Taxonomy" id="77065"/>
    <lineage>
        <taxon>Eukaryota</taxon>
        <taxon>Viridiplantae</taxon>
        <taxon>Streptophyta</taxon>
        <taxon>Embryophyta</taxon>
        <taxon>Tracheophyta</taxon>
        <taxon>Spermatophyta</taxon>
        <taxon>Magnoliopsida</taxon>
        <taxon>eudicotyledons</taxon>
        <taxon>Gunneridae</taxon>
        <taxon>Pentapetalae</taxon>
        <taxon>rosids</taxon>
        <taxon>fabids</taxon>
        <taxon>Malpighiales</taxon>
        <taxon>Salicaceae</taxon>
        <taxon>Saliceae</taxon>
        <taxon>Salix</taxon>
    </lineage>
</organism>
<feature type="region of interest" description="Disordered" evidence="1">
    <location>
        <begin position="1"/>
        <end position="51"/>
    </location>
</feature>
<dbReference type="EMBL" id="JAPFFK010000020">
    <property type="protein sequence ID" value="KAJ6679404.1"/>
    <property type="molecule type" value="Genomic_DNA"/>
</dbReference>
<dbReference type="AlphaFoldDB" id="A0A9Q0P0P5"/>
<name>A0A9Q0P0P5_SALPP</name>
<proteinExistence type="predicted"/>
<evidence type="ECO:0000313" key="3">
    <source>
        <dbReference type="Proteomes" id="UP001151532"/>
    </source>
</evidence>
<accession>A0A9Q0P0P5</accession>
<reference evidence="2" key="1">
    <citation type="submission" date="2022-11" db="EMBL/GenBank/DDBJ databases">
        <authorList>
            <person name="Hyden B.L."/>
            <person name="Feng K."/>
            <person name="Yates T."/>
            <person name="Jawdy S."/>
            <person name="Smart L.B."/>
            <person name="Muchero W."/>
        </authorList>
    </citation>
    <scope>NUCLEOTIDE SEQUENCE</scope>
    <source>
        <tissue evidence="2">Shoot tip</tissue>
    </source>
</reference>
<feature type="compositionally biased region" description="Polar residues" evidence="1">
    <location>
        <begin position="11"/>
        <end position="23"/>
    </location>
</feature>
<sequence length="160" mass="18250">MKPESKKKRSQSTNKSEGNTVSPSCYDLTALSQALDDQEPANSNKDKSSFDFSNISEALNSAVKEDNRKEMRRLEVLTSIARPQEEVKTRQMRARRQRYVCETWSAREMTGGRVHGGRNFFPIPIFSLGGTRRGRASHWFVRGLYRTEKNTVGEVMDDIS</sequence>
<reference evidence="2" key="2">
    <citation type="journal article" date="2023" name="Int. J. Mol. Sci.">
        <title>De Novo Assembly and Annotation of 11 Diverse Shrub Willow (Salix) Genomes Reveals Novel Gene Organization in Sex-Linked Regions.</title>
        <authorList>
            <person name="Hyden B."/>
            <person name="Feng K."/>
            <person name="Yates T.B."/>
            <person name="Jawdy S."/>
            <person name="Cereghino C."/>
            <person name="Smart L.B."/>
            <person name="Muchero W."/>
        </authorList>
    </citation>
    <scope>NUCLEOTIDE SEQUENCE</scope>
    <source>
        <tissue evidence="2">Shoot tip</tissue>
    </source>
</reference>
<feature type="compositionally biased region" description="Basic residues" evidence="1">
    <location>
        <begin position="1"/>
        <end position="10"/>
    </location>
</feature>
<keyword evidence="3" id="KW-1185">Reference proteome</keyword>
<protein>
    <submittedName>
        <fullName evidence="2">Uncharacterized protein</fullName>
    </submittedName>
</protein>
<comment type="caution">
    <text evidence="2">The sequence shown here is derived from an EMBL/GenBank/DDBJ whole genome shotgun (WGS) entry which is preliminary data.</text>
</comment>
<gene>
    <name evidence="2" type="ORF">OIU79_019215</name>
</gene>
<evidence type="ECO:0000313" key="2">
    <source>
        <dbReference type="EMBL" id="KAJ6679404.1"/>
    </source>
</evidence>